<accession>A0A1N6X984</accession>
<dbReference type="InterPro" id="IPR035919">
    <property type="entry name" value="EAL_sf"/>
</dbReference>
<dbReference type="EMBL" id="FTMP01000012">
    <property type="protein sequence ID" value="SIQ98873.1"/>
    <property type="molecule type" value="Genomic_DNA"/>
</dbReference>
<dbReference type="InterPro" id="IPR001633">
    <property type="entry name" value="EAL_dom"/>
</dbReference>
<dbReference type="RefSeq" id="WP_076429255.1">
    <property type="nucleotide sequence ID" value="NZ_FTMP01000012.1"/>
</dbReference>
<evidence type="ECO:0000259" key="1">
    <source>
        <dbReference type="PROSITE" id="PS50883"/>
    </source>
</evidence>
<dbReference type="Gene3D" id="3.20.20.450">
    <property type="entry name" value="EAL domain"/>
    <property type="match status" value="1"/>
</dbReference>
<dbReference type="GO" id="GO:0071111">
    <property type="term" value="F:cyclic-guanylate-specific phosphodiesterase activity"/>
    <property type="evidence" value="ECO:0007669"/>
    <property type="project" value="InterPro"/>
</dbReference>
<name>A0A1N6X984_AQUAC</name>
<reference evidence="2 3" key="1">
    <citation type="submission" date="2017-01" db="EMBL/GenBank/DDBJ databases">
        <authorList>
            <person name="Mah S.A."/>
            <person name="Swanson W.J."/>
            <person name="Moy G.W."/>
            <person name="Vacquier V.D."/>
        </authorList>
    </citation>
    <scope>NUCLEOTIDE SEQUENCE [LARGE SCALE GENOMIC DNA]</scope>
    <source>
        <strain evidence="2 3">RU36E</strain>
    </source>
</reference>
<dbReference type="Pfam" id="PF00563">
    <property type="entry name" value="EAL"/>
    <property type="match status" value="1"/>
</dbReference>
<dbReference type="SUPFAM" id="SSF141868">
    <property type="entry name" value="EAL domain-like"/>
    <property type="match status" value="1"/>
</dbReference>
<dbReference type="InterPro" id="IPR050706">
    <property type="entry name" value="Cyclic-di-GMP_PDE-like"/>
</dbReference>
<evidence type="ECO:0000313" key="3">
    <source>
        <dbReference type="Proteomes" id="UP000185841"/>
    </source>
</evidence>
<proteinExistence type="predicted"/>
<dbReference type="Proteomes" id="UP000185841">
    <property type="component" value="Unassembled WGS sequence"/>
</dbReference>
<organism evidence="2 3">
    <name type="scientific">Aquipseudomonas alcaligenes</name>
    <name type="common">Pseudomonas alcaligenes</name>
    <dbReference type="NCBI Taxonomy" id="43263"/>
    <lineage>
        <taxon>Bacteria</taxon>
        <taxon>Pseudomonadati</taxon>
        <taxon>Pseudomonadota</taxon>
        <taxon>Gammaproteobacteria</taxon>
        <taxon>Pseudomonadales</taxon>
        <taxon>Pseudomonadaceae</taxon>
        <taxon>Aquipseudomonas</taxon>
    </lineage>
</organism>
<dbReference type="AlphaFoldDB" id="A0A1N6X984"/>
<protein>
    <submittedName>
        <fullName evidence="2">EAL domain, c-di-GMP-specific phosphodiesterase class I (Or its enzymatically inactive variant)</fullName>
    </submittedName>
</protein>
<gene>
    <name evidence="2" type="ORF">SAMN05878282_11233</name>
</gene>
<sequence length="242" mass="27023">MLRIASQSVHLQDGSAVAAEVLSRLQLGSKLLSPGDFMAARSREAWFALDVEVMRLVVNSKTLLNTALPTFVNLSPATLEDDYFFAAFCREVASVASQIRGALVIEIPEASSISGSRLVSRLRELQAHGAQVAIDDFGREFAHQERLEIFPWRYCKVDLAACQTTDDLNWLDKAIHYSKANGIQLIMEKIECFKSMEVLSPVKSTAWYQGYVFSRPCLLDDDAKAERTKHFTPQEPHLAKTA</sequence>
<dbReference type="PROSITE" id="PS50883">
    <property type="entry name" value="EAL"/>
    <property type="match status" value="1"/>
</dbReference>
<dbReference type="PANTHER" id="PTHR33121:SF70">
    <property type="entry name" value="SIGNALING PROTEIN YKOW"/>
    <property type="match status" value="1"/>
</dbReference>
<dbReference type="PANTHER" id="PTHR33121">
    <property type="entry name" value="CYCLIC DI-GMP PHOSPHODIESTERASE PDEF"/>
    <property type="match status" value="1"/>
</dbReference>
<evidence type="ECO:0000313" key="2">
    <source>
        <dbReference type="EMBL" id="SIQ98873.1"/>
    </source>
</evidence>
<dbReference type="SMART" id="SM00052">
    <property type="entry name" value="EAL"/>
    <property type="match status" value="1"/>
</dbReference>
<dbReference type="CDD" id="cd01948">
    <property type="entry name" value="EAL"/>
    <property type="match status" value="1"/>
</dbReference>
<feature type="domain" description="EAL" evidence="1">
    <location>
        <begin position="1"/>
        <end position="230"/>
    </location>
</feature>